<reference evidence="5 6" key="1">
    <citation type="journal article" date="2019" name="Int. J. Syst. Evol. Microbiol.">
        <title>The Global Catalogue of Microorganisms (GCM) 10K type strain sequencing project: providing services to taxonomists for standard genome sequencing and annotation.</title>
        <authorList>
            <consortium name="The Broad Institute Genomics Platform"/>
            <consortium name="The Broad Institute Genome Sequencing Center for Infectious Disease"/>
            <person name="Wu L."/>
            <person name="Ma J."/>
        </authorList>
    </citation>
    <scope>NUCLEOTIDE SEQUENCE [LARGE SCALE GENOMIC DNA]</scope>
    <source>
        <strain evidence="5 6">JCM 11896</strain>
    </source>
</reference>
<dbReference type="InterPro" id="IPR027806">
    <property type="entry name" value="HARBI1_dom"/>
</dbReference>
<evidence type="ECO:0000259" key="3">
    <source>
        <dbReference type="Pfam" id="PF13359"/>
    </source>
</evidence>
<feature type="domain" description="DDE Tnp4" evidence="3">
    <location>
        <begin position="102"/>
        <end position="260"/>
    </location>
</feature>
<gene>
    <name evidence="5" type="ORF">GCM10009613_30580</name>
</gene>
<sequence length="286" mass="31452">MLSYPSGMTVSSRALGVLADALRAHRNQRRTRWRKLPAGRQALLVVAYLRKGETYADLACGFEIGTSTVYRYIREALDLLAALAPTLEQAIEVAKRKAFVILDGTLLRIDRVGMSSGYDRAFYSGKHKAHGVNVQVIADPIGRLVWISPPLPGARHDMGAAREHGIIDALTDHKIQAAADTAYQGAGPTVAVPQRRRRLDPDTGRYRRLSLNQKDVNTAHARRRGPGERVNAELKNWKILRKIRSSPNSADKLIAAVQTLMLANASSGWQRLNGICTLCDRLAACA</sequence>
<protein>
    <submittedName>
        <fullName evidence="5">Transposase family protein</fullName>
    </submittedName>
</protein>
<dbReference type="InterPro" id="IPR027805">
    <property type="entry name" value="Transposase_HTH_dom"/>
</dbReference>
<evidence type="ECO:0000259" key="4">
    <source>
        <dbReference type="Pfam" id="PF13613"/>
    </source>
</evidence>
<name>A0ABN1XUQ2_9PSEU</name>
<dbReference type="Pfam" id="PF13613">
    <property type="entry name" value="HTH_Tnp_4"/>
    <property type="match status" value="1"/>
</dbReference>
<evidence type="ECO:0000256" key="1">
    <source>
        <dbReference type="ARBA" id="ARBA00001968"/>
    </source>
</evidence>
<dbReference type="Proteomes" id="UP001501414">
    <property type="component" value="Unassembled WGS sequence"/>
</dbReference>
<organism evidence="5 6">
    <name type="scientific">Pseudonocardia kongjuensis</name>
    <dbReference type="NCBI Taxonomy" id="102227"/>
    <lineage>
        <taxon>Bacteria</taxon>
        <taxon>Bacillati</taxon>
        <taxon>Actinomycetota</taxon>
        <taxon>Actinomycetes</taxon>
        <taxon>Pseudonocardiales</taxon>
        <taxon>Pseudonocardiaceae</taxon>
        <taxon>Pseudonocardia</taxon>
    </lineage>
</organism>
<keyword evidence="2" id="KW-0479">Metal-binding</keyword>
<accession>A0ABN1XUQ2</accession>
<keyword evidence="6" id="KW-1185">Reference proteome</keyword>
<proteinExistence type="predicted"/>
<evidence type="ECO:0000256" key="2">
    <source>
        <dbReference type="ARBA" id="ARBA00022723"/>
    </source>
</evidence>
<comment type="cofactor">
    <cofactor evidence="1">
        <name>a divalent metal cation</name>
        <dbReference type="ChEBI" id="CHEBI:60240"/>
    </cofactor>
</comment>
<comment type="caution">
    <text evidence="5">The sequence shown here is derived from an EMBL/GenBank/DDBJ whole genome shotgun (WGS) entry which is preliminary data.</text>
</comment>
<dbReference type="RefSeq" id="WP_344022854.1">
    <property type="nucleotide sequence ID" value="NZ_BAAAJK010000011.1"/>
</dbReference>
<evidence type="ECO:0000313" key="5">
    <source>
        <dbReference type="EMBL" id="GAA1390268.1"/>
    </source>
</evidence>
<dbReference type="EMBL" id="BAAAJK010000011">
    <property type="protein sequence ID" value="GAA1390268.1"/>
    <property type="molecule type" value="Genomic_DNA"/>
</dbReference>
<evidence type="ECO:0000313" key="6">
    <source>
        <dbReference type="Proteomes" id="UP001501414"/>
    </source>
</evidence>
<feature type="domain" description="Transposase Helix-turn-helix" evidence="4">
    <location>
        <begin position="34"/>
        <end position="84"/>
    </location>
</feature>
<dbReference type="Pfam" id="PF13359">
    <property type="entry name" value="DDE_Tnp_4"/>
    <property type="match status" value="1"/>
</dbReference>